<dbReference type="InterPro" id="IPR029058">
    <property type="entry name" value="AB_hydrolase_fold"/>
</dbReference>
<dbReference type="InterPro" id="IPR022742">
    <property type="entry name" value="Hydrolase_4"/>
</dbReference>
<dbReference type="PANTHER" id="PTHR43265:SF1">
    <property type="entry name" value="ESTERASE ESTD"/>
    <property type="match status" value="1"/>
</dbReference>
<evidence type="ECO:0000259" key="3">
    <source>
        <dbReference type="Pfam" id="PF12146"/>
    </source>
</evidence>
<feature type="signal peptide" evidence="2">
    <location>
        <begin position="1"/>
        <end position="18"/>
    </location>
</feature>
<organism evidence="4 5">
    <name type="scientific">Lacihabitans lacunae</name>
    <dbReference type="NCBI Taxonomy" id="1028214"/>
    <lineage>
        <taxon>Bacteria</taxon>
        <taxon>Pseudomonadati</taxon>
        <taxon>Bacteroidota</taxon>
        <taxon>Cytophagia</taxon>
        <taxon>Cytophagales</taxon>
        <taxon>Leadbetterellaceae</taxon>
        <taxon>Lacihabitans</taxon>
    </lineage>
</organism>
<feature type="chain" id="PRO_5045848895" evidence="2">
    <location>
        <begin position="19"/>
        <end position="465"/>
    </location>
</feature>
<accession>A0ABV7YVT4</accession>
<evidence type="ECO:0000256" key="2">
    <source>
        <dbReference type="SAM" id="SignalP"/>
    </source>
</evidence>
<dbReference type="GO" id="GO:0016787">
    <property type="term" value="F:hydrolase activity"/>
    <property type="evidence" value="ECO:0007669"/>
    <property type="project" value="UniProtKB-KW"/>
</dbReference>
<keyword evidence="5" id="KW-1185">Reference proteome</keyword>
<dbReference type="PROSITE" id="PS00708">
    <property type="entry name" value="PRO_ENDOPEP_SER"/>
    <property type="match status" value="1"/>
</dbReference>
<protein>
    <submittedName>
        <fullName evidence="4">Alpha/beta hydrolase family protein</fullName>
        <ecNumber evidence="4">3.4.-.-</ecNumber>
    </submittedName>
</protein>
<dbReference type="Pfam" id="PF12146">
    <property type="entry name" value="Hydrolase_4"/>
    <property type="match status" value="1"/>
</dbReference>
<dbReference type="InterPro" id="IPR002471">
    <property type="entry name" value="Pept_S9_AS"/>
</dbReference>
<keyword evidence="2" id="KW-0732">Signal</keyword>
<dbReference type="EMBL" id="JBHRYQ010000001">
    <property type="protein sequence ID" value="MFC3811304.1"/>
    <property type="molecule type" value="Genomic_DNA"/>
</dbReference>
<keyword evidence="1 4" id="KW-0378">Hydrolase</keyword>
<dbReference type="EC" id="3.4.-.-" evidence="4"/>
<evidence type="ECO:0000256" key="1">
    <source>
        <dbReference type="ARBA" id="ARBA00022801"/>
    </source>
</evidence>
<dbReference type="Proteomes" id="UP001595616">
    <property type="component" value="Unassembled WGS sequence"/>
</dbReference>
<dbReference type="RefSeq" id="WP_379838145.1">
    <property type="nucleotide sequence ID" value="NZ_JBHRYQ010000001.1"/>
</dbReference>
<evidence type="ECO:0000313" key="5">
    <source>
        <dbReference type="Proteomes" id="UP001595616"/>
    </source>
</evidence>
<sequence>MKKLSFLFLFLCFQVAFGQNIEGQWNGVLSVQGTQLRLVFNIQKTGDTYTATMDSPDQGAKGIAVTNTTFDGTKISLEVANAGIKYEGTLADDSKISGTFSQGTFKTPMELGREKKAVKKVARPQDPVEPLGYYAEEVKFENSVDKITLAGTLTLPKKEGKFPVVVLITGSGPQNRDEELMNHRPFLVIADHLTKNGIAVLRYDDRGMFGSTGTFKGATSFDFAKDVDAAVAYLKTRKEIDPNKIGLAGHSEGGLIAPLVASKNADVAFIVLLAGPGIPGYELLPIQSSLIQLADGASTKEVQKAEKLNAKLFKMAGESTDTEKLKAELTVELKEIYANATKEELAKAGTEEEFLKTQLVALTDPWLLTFLKYDPRPTLEKVKCPVLALNGSKDLQVPPKEDLGAIEKALKKGKNKDFKIVELPNLNHLFQECTTGSPKEYGKIEQTFAPVALDTMTSWILERVK</sequence>
<dbReference type="Gene3D" id="3.40.50.1820">
    <property type="entry name" value="alpha/beta hydrolase"/>
    <property type="match status" value="1"/>
</dbReference>
<reference evidence="5" key="1">
    <citation type="journal article" date="2019" name="Int. J. Syst. Evol. Microbiol.">
        <title>The Global Catalogue of Microorganisms (GCM) 10K type strain sequencing project: providing services to taxonomists for standard genome sequencing and annotation.</title>
        <authorList>
            <consortium name="The Broad Institute Genomics Platform"/>
            <consortium name="The Broad Institute Genome Sequencing Center for Infectious Disease"/>
            <person name="Wu L."/>
            <person name="Ma J."/>
        </authorList>
    </citation>
    <scope>NUCLEOTIDE SEQUENCE [LARGE SCALE GENOMIC DNA]</scope>
    <source>
        <strain evidence="5">CECT 7956</strain>
    </source>
</reference>
<dbReference type="InterPro" id="IPR053145">
    <property type="entry name" value="AB_hydrolase_Est10"/>
</dbReference>
<feature type="domain" description="Serine aminopeptidase S33" evidence="3">
    <location>
        <begin position="189"/>
        <end position="428"/>
    </location>
</feature>
<comment type="caution">
    <text evidence="4">The sequence shown here is derived from an EMBL/GenBank/DDBJ whole genome shotgun (WGS) entry which is preliminary data.</text>
</comment>
<name>A0ABV7YVT4_9BACT</name>
<gene>
    <name evidence="4" type="ORF">ACFOOI_11630</name>
</gene>
<evidence type="ECO:0000313" key="4">
    <source>
        <dbReference type="EMBL" id="MFC3811304.1"/>
    </source>
</evidence>
<dbReference type="PANTHER" id="PTHR43265">
    <property type="entry name" value="ESTERASE ESTD"/>
    <property type="match status" value="1"/>
</dbReference>
<dbReference type="SUPFAM" id="SSF53474">
    <property type="entry name" value="alpha/beta-Hydrolases"/>
    <property type="match status" value="1"/>
</dbReference>
<proteinExistence type="predicted"/>